<protein>
    <submittedName>
        <fullName evidence="1">Putative tail fiber</fullName>
    </submittedName>
</protein>
<dbReference type="SUPFAM" id="SSF49785">
    <property type="entry name" value="Galactose-binding domain-like"/>
    <property type="match status" value="1"/>
</dbReference>
<dbReference type="Gene3D" id="2.60.120.260">
    <property type="entry name" value="Galactose-binding domain-like"/>
    <property type="match status" value="1"/>
</dbReference>
<dbReference type="KEGG" id="vg:79585651"/>
<dbReference type="InterPro" id="IPR008979">
    <property type="entry name" value="Galactose-bd-like_sf"/>
</dbReference>
<organism evidence="1 2">
    <name type="scientific">Sphingomonas phage Lucius</name>
    <dbReference type="NCBI Taxonomy" id="2686313"/>
    <lineage>
        <taxon>Viruses</taxon>
        <taxon>Duplodnaviria</taxon>
        <taxon>Heunggongvirae</taxon>
        <taxon>Uroviricota</taxon>
        <taxon>Caudoviricetes</taxon>
        <taxon>Johnpaulvirinae</taxon>
        <taxon>Kharnvirus</taxon>
        <taxon>Kharnvirus lucius</taxon>
    </lineage>
</organism>
<dbReference type="RefSeq" id="YP_010738284.1">
    <property type="nucleotide sequence ID" value="NC_073025.1"/>
</dbReference>
<dbReference type="GeneID" id="79585651"/>
<evidence type="ECO:0000313" key="2">
    <source>
        <dbReference type="Proteomes" id="UP000502416"/>
    </source>
</evidence>
<accession>A0A6M3T9X2</accession>
<dbReference type="Proteomes" id="UP000502416">
    <property type="component" value="Segment"/>
</dbReference>
<reference evidence="1 2" key="1">
    <citation type="submission" date="2019-11" db="EMBL/GenBank/DDBJ databases">
        <authorList>
            <person name="Hylling O."/>
            <person name="Hansen L.H."/>
            <person name="Johansen A."/>
        </authorList>
    </citation>
    <scope>NUCLEOTIDE SEQUENCE [LARGE SCALE GENOMIC DNA]</scope>
</reference>
<keyword evidence="2" id="KW-1185">Reference proteome</keyword>
<sequence length="527" mass="56868">MGVVLLEGFDYYWNATSTPHGAQANWVKGYLDQVLVLGRFGGQCLQHTRAGGTEDINRDLPLGNITTGQITIGFAFRVSNSVSRPLMRLQQAASSTGQLTIWQNTDGSIAIRLGNDGTVIATSAAGLVALNTWYYFELSAFIDNAGSLSFSIDGTEVINVSGVDTMSAANANVGRINIPEPNSSGTMWYDDIYVRDDLTKFGPSRILYRRPLAAIAGDFNLTATSSYVYPLRVDEHRADTSAYITADSVSDEQRFNFETLAKMAGATINAVQMVAFAKVDAGTGTLAPVVVSNGDSYVGPNWNLDTTFRFRYHVIANDPDTSAAWTKAALGLSEGGVRVTGLTGATLVSTSLVGYEVLMPIASMPAQAGGHRYWSIKPLTIASGRAGSWMLHLFASDDEYFLPISFAGTTGGLWSGSNDYRFAVDGRKDTGYISGTGASGTRFVMDYGGPIIPTEFWLGSQTFNLPESFRTFTVDYSDDGSTWTTLLTVGEDNPQTGWASGEYRVFALPDLTPPETFGRRRQALVLN</sequence>
<proteinExistence type="predicted"/>
<dbReference type="EMBL" id="MN734438">
    <property type="protein sequence ID" value="QJD54463.1"/>
    <property type="molecule type" value="Genomic_DNA"/>
</dbReference>
<name>A0A6M3T9X2_9CAUD</name>
<evidence type="ECO:0000313" key="1">
    <source>
        <dbReference type="EMBL" id="QJD54463.1"/>
    </source>
</evidence>